<dbReference type="Gene3D" id="3.40.50.300">
    <property type="entry name" value="P-loop containing nucleotide triphosphate hydrolases"/>
    <property type="match status" value="1"/>
</dbReference>
<comment type="similarity">
    <text evidence="2 7">Belongs to the RecA family. RAD51 subfamily.</text>
</comment>
<keyword evidence="7" id="KW-0238">DNA-binding</keyword>
<evidence type="ECO:0000256" key="5">
    <source>
        <dbReference type="ARBA" id="ARBA00023242"/>
    </source>
</evidence>
<dbReference type="InterPro" id="IPR020588">
    <property type="entry name" value="RecA_ATP-bd"/>
</dbReference>
<feature type="compositionally biased region" description="Basic and acidic residues" evidence="8">
    <location>
        <begin position="31"/>
        <end position="45"/>
    </location>
</feature>
<dbReference type="PROSITE" id="PS50162">
    <property type="entry name" value="RECA_2"/>
    <property type="match status" value="1"/>
</dbReference>
<dbReference type="Gene3D" id="1.10.150.20">
    <property type="entry name" value="5' to 3' exonuclease, C-terminal subdomain"/>
    <property type="match status" value="1"/>
</dbReference>
<dbReference type="Pfam" id="PF08423">
    <property type="entry name" value="Rad51"/>
    <property type="match status" value="1"/>
</dbReference>
<dbReference type="Pfam" id="PF14520">
    <property type="entry name" value="HHH_5"/>
    <property type="match status" value="1"/>
</dbReference>
<name>A0ABQ8UNL1_9EUKA</name>
<evidence type="ECO:0000256" key="4">
    <source>
        <dbReference type="ARBA" id="ARBA00022840"/>
    </source>
</evidence>
<comment type="subcellular location">
    <subcellularLocation>
        <location evidence="1 7">Nucleus</location>
    </subcellularLocation>
</comment>
<keyword evidence="4 6" id="KW-0067">ATP-binding</keyword>
<dbReference type="EMBL" id="JAPMOS010000018">
    <property type="protein sequence ID" value="KAJ4459601.1"/>
    <property type="molecule type" value="Genomic_DNA"/>
</dbReference>
<keyword evidence="5 7" id="KW-0539">Nucleus</keyword>
<dbReference type="SUPFAM" id="SSF47794">
    <property type="entry name" value="Rad51 N-terminal domain-like"/>
    <property type="match status" value="1"/>
</dbReference>
<accession>A0ABQ8UNL1</accession>
<proteinExistence type="inferred from homology"/>
<dbReference type="InterPro" id="IPR003593">
    <property type="entry name" value="AAA+_ATPase"/>
</dbReference>
<feature type="domain" description="RecA family profile 2" evidence="10">
    <location>
        <begin position="312"/>
        <end position="375"/>
    </location>
</feature>
<dbReference type="PANTHER" id="PTHR22942">
    <property type="entry name" value="RECA/RAD51/RADA DNA STRAND-PAIRING FAMILY MEMBER"/>
    <property type="match status" value="1"/>
</dbReference>
<dbReference type="SUPFAM" id="SSF52540">
    <property type="entry name" value="P-loop containing nucleoside triphosphate hydrolases"/>
    <property type="match status" value="1"/>
</dbReference>
<protein>
    <recommendedName>
        <fullName evidence="7">DNA repair protein RAD51 homolog</fullName>
    </recommendedName>
</protein>
<evidence type="ECO:0000256" key="1">
    <source>
        <dbReference type="ARBA" id="ARBA00004123"/>
    </source>
</evidence>
<dbReference type="PANTHER" id="PTHR22942:SF39">
    <property type="entry name" value="DNA REPAIR PROTEIN RAD51 HOMOLOG 1"/>
    <property type="match status" value="1"/>
</dbReference>
<evidence type="ECO:0000259" key="10">
    <source>
        <dbReference type="PROSITE" id="PS50163"/>
    </source>
</evidence>
<feature type="domain" description="RecA family profile 1" evidence="9">
    <location>
        <begin position="134"/>
        <end position="305"/>
    </location>
</feature>
<comment type="caution">
    <text evidence="11">The sequence shown here is derived from an EMBL/GenBank/DDBJ whole genome shotgun (WGS) entry which is preliminary data.</text>
</comment>
<dbReference type="Proteomes" id="UP001141327">
    <property type="component" value="Unassembled WGS sequence"/>
</dbReference>
<sequence length="375" mass="41048">MQGPNPPHKIREWFFLTRLYNPGIVRRLKQRKDPMASKQREKPAEEQEEEQQQGGSGATLIQKLEGNGITGADIKKLLEAGFYTVESVVYAPKKALLAIKGISEVKADKLAHEASKLIPTGFTSASDFHKQREQIIHITTGSKELDQLLGGGIETGSITEMFGEFKTGKTQLCHTLCVACQLPLDQGGAEGKALYVDTEGTFRPERLLAIAERFGLNGQDVLDNVAYARAYNSDHQSQLLVQASAMMAEERYALLVVDSATALYRTDYSGRGELSARQIHLGRFLRSLMRIADEFGVAVVITNQVVAQVDGAAMFNANPNKPIGGHIMAHASTTRLMLRKGRGDTRVCKIYDSPSLPEAEAAFAITTQGIVDAKE</sequence>
<keyword evidence="7" id="KW-0233">DNA recombination</keyword>
<comment type="function">
    <text evidence="7">Binds to single and double-stranded DNA and exhibits DNA-dependent ATPase activity. Underwinds duplex DNA.</text>
</comment>
<evidence type="ECO:0000256" key="6">
    <source>
        <dbReference type="RuleBase" id="RU003422"/>
    </source>
</evidence>
<keyword evidence="7" id="KW-0234">DNA repair</keyword>
<dbReference type="PROSITE" id="PS50163">
    <property type="entry name" value="RECA_3"/>
    <property type="match status" value="1"/>
</dbReference>
<evidence type="ECO:0000256" key="8">
    <source>
        <dbReference type="SAM" id="MobiDB-lite"/>
    </source>
</evidence>
<dbReference type="InterPro" id="IPR013632">
    <property type="entry name" value="Rad51_C"/>
</dbReference>
<evidence type="ECO:0000313" key="12">
    <source>
        <dbReference type="Proteomes" id="UP001141327"/>
    </source>
</evidence>
<evidence type="ECO:0000259" key="9">
    <source>
        <dbReference type="PROSITE" id="PS50162"/>
    </source>
</evidence>
<reference evidence="11" key="1">
    <citation type="journal article" date="2022" name="bioRxiv">
        <title>Genomics of Preaxostyla Flagellates Illuminates Evolutionary Transitions and the Path Towards Mitochondrial Loss.</title>
        <authorList>
            <person name="Novak L.V.F."/>
            <person name="Treitli S.C."/>
            <person name="Pyrih J."/>
            <person name="Halakuc P."/>
            <person name="Pipaliya S.V."/>
            <person name="Vacek V."/>
            <person name="Brzon O."/>
            <person name="Soukal P."/>
            <person name="Eme L."/>
            <person name="Dacks J.B."/>
            <person name="Karnkowska A."/>
            <person name="Elias M."/>
            <person name="Hampl V."/>
        </authorList>
    </citation>
    <scope>NUCLEOTIDE SEQUENCE</scope>
    <source>
        <strain evidence="11">RCP-MX</strain>
    </source>
</reference>
<gene>
    <name evidence="11" type="ORF">PAPYR_4332</name>
</gene>
<dbReference type="NCBIfam" id="TIGR02239">
    <property type="entry name" value="recomb_RAD51"/>
    <property type="match status" value="1"/>
</dbReference>
<dbReference type="SMART" id="SM00382">
    <property type="entry name" value="AAA"/>
    <property type="match status" value="1"/>
</dbReference>
<evidence type="ECO:0000256" key="3">
    <source>
        <dbReference type="ARBA" id="ARBA00022741"/>
    </source>
</evidence>
<dbReference type="PIRSF" id="PIRSF005856">
    <property type="entry name" value="Rad51"/>
    <property type="match status" value="1"/>
</dbReference>
<evidence type="ECO:0000256" key="7">
    <source>
        <dbReference type="RuleBase" id="RU364139"/>
    </source>
</evidence>
<evidence type="ECO:0000313" key="11">
    <source>
        <dbReference type="EMBL" id="KAJ4459601.1"/>
    </source>
</evidence>
<dbReference type="InterPro" id="IPR010995">
    <property type="entry name" value="DNA_repair_Rad51/TF_NusA_a-hlx"/>
</dbReference>
<keyword evidence="12" id="KW-1185">Reference proteome</keyword>
<dbReference type="InterPro" id="IPR020587">
    <property type="entry name" value="RecA_monomer-monomer_interface"/>
</dbReference>
<dbReference type="InterPro" id="IPR011941">
    <property type="entry name" value="DNA_recomb/repair_Rad51"/>
</dbReference>
<keyword evidence="7" id="KW-0227">DNA damage</keyword>
<evidence type="ECO:0000256" key="2">
    <source>
        <dbReference type="ARBA" id="ARBA00007095"/>
    </source>
</evidence>
<organism evidence="11 12">
    <name type="scientific">Paratrimastix pyriformis</name>
    <dbReference type="NCBI Taxonomy" id="342808"/>
    <lineage>
        <taxon>Eukaryota</taxon>
        <taxon>Metamonada</taxon>
        <taxon>Preaxostyla</taxon>
        <taxon>Paratrimastigidae</taxon>
        <taxon>Paratrimastix</taxon>
    </lineage>
</organism>
<feature type="region of interest" description="Disordered" evidence="8">
    <location>
        <begin position="27"/>
        <end position="57"/>
    </location>
</feature>
<dbReference type="InterPro" id="IPR016467">
    <property type="entry name" value="DNA_recomb/repair_RecA-like"/>
</dbReference>
<keyword evidence="3 6" id="KW-0547">Nucleotide-binding</keyword>
<dbReference type="CDD" id="cd19513">
    <property type="entry name" value="Rad51"/>
    <property type="match status" value="1"/>
</dbReference>
<dbReference type="NCBIfam" id="NF003301">
    <property type="entry name" value="PRK04301.1"/>
    <property type="match status" value="1"/>
</dbReference>
<dbReference type="InterPro" id="IPR027417">
    <property type="entry name" value="P-loop_NTPase"/>
</dbReference>